<evidence type="ECO:0000313" key="3">
    <source>
        <dbReference type="EMBL" id="EID53157.1"/>
    </source>
</evidence>
<feature type="region of interest" description="Disordered" evidence="2">
    <location>
        <begin position="310"/>
        <end position="335"/>
    </location>
</feature>
<dbReference type="OrthoDB" id="5145920at2"/>
<accession>I0UZ54</accession>
<dbReference type="PANTHER" id="PTHR34547">
    <property type="entry name" value="YACP-LIKE NYN DOMAIN PROTEIN"/>
    <property type="match status" value="1"/>
</dbReference>
<dbReference type="RefSeq" id="WP_006237271.1">
    <property type="nucleotide sequence ID" value="NZ_JH636049.1"/>
</dbReference>
<dbReference type="eggNOG" id="COG3688">
    <property type="taxonomic scope" value="Bacteria"/>
</dbReference>
<dbReference type="Pfam" id="PF05991">
    <property type="entry name" value="NYN_YacP"/>
    <property type="match status" value="1"/>
</dbReference>
<dbReference type="STRING" id="882086.SacxiDRAFT_0892"/>
<dbReference type="InterPro" id="IPR010298">
    <property type="entry name" value="YacP-like"/>
</dbReference>
<sequence>MLSSSAYPERSEEESSGTPSADGGPVGAAARPAHAEGDESPAESSEPVDWLGLPEPVRERVAELSAAALGRLPGDDVPRQLRPVARFAPAKRARLGGSALLTALRDSTRFRTAVLEWLREHRVDALNPNDEDAVAAAAAAVLLGESSASSRVRLVARHTEASALRAERDAAVARVRRLEEEIGRLRAELDDARAAVERARTEREDEVVKLRGRLREQGVVVREAKDAAAEAVAARERVEAERDAEIEALTARWERERQKAEAERAMAERAMAEAEAARQSAREARDADEVRLSMLLDTLSGAVDGLRRELSVGSTPRRPADTVRGANAGRRGGRVSEPRTLDTLLALPGVHVIVDGYNITKTGYPELSLAEQRQRLVRQLGALAARTRAEITVVFDGADVTSIPAAGPRNVRVLFSDPGVLADDVIRTLVRSEPHGRPMVVATSDQAVVASVCSSGAHAVPAAVLLTRLGRV</sequence>
<reference evidence="3 4" key="1">
    <citation type="submission" date="2012-01" db="EMBL/GenBank/DDBJ databases">
        <title>Improved High-Quality Draft sequence of Saccharomonospora xinjiangensis XJ-54.</title>
        <authorList>
            <consortium name="US DOE Joint Genome Institute"/>
            <person name="Lucas S."/>
            <person name="Han J."/>
            <person name="Lapidus A."/>
            <person name="Cheng J.-F."/>
            <person name="Goodwin L."/>
            <person name="Pitluck S."/>
            <person name="Peters L."/>
            <person name="Mikhailova N."/>
            <person name="Teshima H."/>
            <person name="Detter J.C."/>
            <person name="Han C."/>
            <person name="Tapia R."/>
            <person name="Land M."/>
            <person name="Hauser L."/>
            <person name="Kyrpides N."/>
            <person name="Ivanova N."/>
            <person name="Pagani I."/>
            <person name="Brambilla E.-M."/>
            <person name="Klenk H.-P."/>
            <person name="Woyke T."/>
        </authorList>
    </citation>
    <scope>NUCLEOTIDE SEQUENCE [LARGE SCALE GENOMIC DNA]</scope>
    <source>
        <strain evidence="3 4">XJ-54</strain>
    </source>
</reference>
<feature type="region of interest" description="Disordered" evidence="2">
    <location>
        <begin position="1"/>
        <end position="52"/>
    </location>
</feature>
<evidence type="ECO:0000256" key="1">
    <source>
        <dbReference type="SAM" id="Coils"/>
    </source>
</evidence>
<dbReference type="EMBL" id="JH636049">
    <property type="protein sequence ID" value="EID53157.1"/>
    <property type="molecule type" value="Genomic_DNA"/>
</dbReference>
<evidence type="ECO:0000313" key="4">
    <source>
        <dbReference type="Proteomes" id="UP000004691"/>
    </source>
</evidence>
<keyword evidence="1" id="KW-0175">Coiled coil</keyword>
<dbReference type="HOGENOM" id="CLU_044346_0_0_11"/>
<dbReference type="PANTHER" id="PTHR34547:SF1">
    <property type="entry name" value="YACP-LIKE NYN DOMAIN PROTEIN"/>
    <property type="match status" value="1"/>
</dbReference>
<keyword evidence="4" id="KW-1185">Reference proteome</keyword>
<organism evidence="3 4">
    <name type="scientific">Saccharomonospora xinjiangensis XJ-54</name>
    <dbReference type="NCBI Taxonomy" id="882086"/>
    <lineage>
        <taxon>Bacteria</taxon>
        <taxon>Bacillati</taxon>
        <taxon>Actinomycetota</taxon>
        <taxon>Actinomycetes</taxon>
        <taxon>Pseudonocardiales</taxon>
        <taxon>Pseudonocardiaceae</taxon>
        <taxon>Saccharomonospora</taxon>
    </lineage>
</organism>
<dbReference type="AlphaFoldDB" id="I0UZ54"/>
<protein>
    <submittedName>
        <fullName evidence="3">Putative RNA-binding protein containing a PIN domain</fullName>
    </submittedName>
</protein>
<dbReference type="Proteomes" id="UP000004691">
    <property type="component" value="Unassembled WGS sequence"/>
</dbReference>
<evidence type="ECO:0000256" key="2">
    <source>
        <dbReference type="SAM" id="MobiDB-lite"/>
    </source>
</evidence>
<feature type="coiled-coil region" evidence="1">
    <location>
        <begin position="161"/>
        <end position="291"/>
    </location>
</feature>
<proteinExistence type="predicted"/>
<name>I0UZ54_9PSEU</name>
<gene>
    <name evidence="3" type="ORF">SacxiDRAFT_0892</name>
</gene>